<feature type="region of interest" description="Disordered" evidence="3">
    <location>
        <begin position="482"/>
        <end position="530"/>
    </location>
</feature>
<dbReference type="SUPFAM" id="SSF56672">
    <property type="entry name" value="DNA/RNA polymerases"/>
    <property type="match status" value="1"/>
</dbReference>
<dbReference type="Pfam" id="PF00665">
    <property type="entry name" value="rve"/>
    <property type="match status" value="1"/>
</dbReference>
<dbReference type="Pfam" id="PF17919">
    <property type="entry name" value="RT_RNaseH_2"/>
    <property type="match status" value="1"/>
</dbReference>
<dbReference type="Gene3D" id="2.40.70.10">
    <property type="entry name" value="Acid Proteases"/>
    <property type="match status" value="1"/>
</dbReference>
<feature type="region of interest" description="Disordered" evidence="3">
    <location>
        <begin position="363"/>
        <end position="411"/>
    </location>
</feature>
<dbReference type="Gene3D" id="3.10.10.10">
    <property type="entry name" value="HIV Type 1 Reverse Transcriptase, subunit A, domain 1"/>
    <property type="match status" value="1"/>
</dbReference>
<dbReference type="EMBL" id="OIVN01006261">
    <property type="protein sequence ID" value="SPD29165.1"/>
    <property type="molecule type" value="Genomic_DNA"/>
</dbReference>
<gene>
    <name evidence="6" type="ORF">FSB_LOCUS57047</name>
</gene>
<dbReference type="InterPro" id="IPR041588">
    <property type="entry name" value="Integrase_H2C2"/>
</dbReference>
<dbReference type="Gene3D" id="1.10.340.70">
    <property type="match status" value="1"/>
</dbReference>
<dbReference type="Pfam" id="PF00078">
    <property type="entry name" value="RVT_1"/>
    <property type="match status" value="1"/>
</dbReference>
<evidence type="ECO:0000256" key="1">
    <source>
        <dbReference type="ARBA" id="ARBA00023172"/>
    </source>
</evidence>
<dbReference type="GO" id="GO:0015074">
    <property type="term" value="P:DNA integration"/>
    <property type="evidence" value="ECO:0007669"/>
    <property type="project" value="InterPro"/>
</dbReference>
<dbReference type="Gene3D" id="3.30.420.10">
    <property type="entry name" value="Ribonuclease H-like superfamily/Ribonuclease H"/>
    <property type="match status" value="2"/>
</dbReference>
<proteinExistence type="predicted"/>
<dbReference type="InterPro" id="IPR002156">
    <property type="entry name" value="RNaseH_domain"/>
</dbReference>
<feature type="compositionally biased region" description="Basic and acidic residues" evidence="3">
    <location>
        <begin position="119"/>
        <end position="169"/>
    </location>
</feature>
<accession>A0A2N9IXT4</accession>
<reference evidence="6" key="1">
    <citation type="submission" date="2018-02" db="EMBL/GenBank/DDBJ databases">
        <authorList>
            <person name="Cohen D.B."/>
            <person name="Kent A.D."/>
        </authorList>
    </citation>
    <scope>NUCLEOTIDE SEQUENCE</scope>
</reference>
<dbReference type="Pfam" id="PF13456">
    <property type="entry name" value="RVT_3"/>
    <property type="match status" value="1"/>
</dbReference>
<dbReference type="PANTHER" id="PTHR48475:SF2">
    <property type="entry name" value="RIBONUCLEASE H"/>
    <property type="match status" value="1"/>
</dbReference>
<dbReference type="InterPro" id="IPR036397">
    <property type="entry name" value="RNaseH_sf"/>
</dbReference>
<keyword evidence="1" id="KW-0233">DNA recombination</keyword>
<feature type="compositionally biased region" description="Basic and acidic residues" evidence="3">
    <location>
        <begin position="369"/>
        <end position="386"/>
    </location>
</feature>
<evidence type="ECO:0000259" key="5">
    <source>
        <dbReference type="PROSITE" id="PS50994"/>
    </source>
</evidence>
<dbReference type="GO" id="GO:0006310">
    <property type="term" value="P:DNA recombination"/>
    <property type="evidence" value="ECO:0007669"/>
    <property type="project" value="UniProtKB-KW"/>
</dbReference>
<dbReference type="InterPro" id="IPR000477">
    <property type="entry name" value="RT_dom"/>
</dbReference>
<feature type="region of interest" description="Disordered" evidence="3">
    <location>
        <begin position="1"/>
        <end position="21"/>
    </location>
</feature>
<dbReference type="GO" id="GO:0003676">
    <property type="term" value="F:nucleic acid binding"/>
    <property type="evidence" value="ECO:0007669"/>
    <property type="project" value="InterPro"/>
</dbReference>
<dbReference type="InterPro" id="IPR041577">
    <property type="entry name" value="RT_RNaseH_2"/>
</dbReference>
<feature type="region of interest" description="Disordered" evidence="3">
    <location>
        <begin position="33"/>
        <end position="169"/>
    </location>
</feature>
<dbReference type="InterPro" id="IPR021109">
    <property type="entry name" value="Peptidase_aspartic_dom_sf"/>
</dbReference>
<feature type="compositionally biased region" description="Polar residues" evidence="3">
    <location>
        <begin position="99"/>
        <end position="118"/>
    </location>
</feature>
<dbReference type="CDD" id="cd00303">
    <property type="entry name" value="retropepsin_like"/>
    <property type="match status" value="1"/>
</dbReference>
<dbReference type="InterPro" id="IPR005162">
    <property type="entry name" value="Retrotrans_gag_dom"/>
</dbReference>
<evidence type="ECO:0000313" key="6">
    <source>
        <dbReference type="EMBL" id="SPD29165.1"/>
    </source>
</evidence>
<dbReference type="InterPro" id="IPR043128">
    <property type="entry name" value="Rev_trsase/Diguanyl_cyclase"/>
</dbReference>
<dbReference type="InterPro" id="IPR001584">
    <property type="entry name" value="Integrase_cat-core"/>
</dbReference>
<dbReference type="Gene3D" id="3.30.70.270">
    <property type="match status" value="3"/>
</dbReference>
<dbReference type="PANTHER" id="PTHR48475">
    <property type="entry name" value="RIBONUCLEASE H"/>
    <property type="match status" value="1"/>
</dbReference>
<name>A0A2N9IXT4_FAGSY</name>
<protein>
    <submittedName>
        <fullName evidence="6">Uncharacterized protein</fullName>
    </submittedName>
</protein>
<dbReference type="GO" id="GO:0004523">
    <property type="term" value="F:RNA-DNA hybrid ribonuclease activity"/>
    <property type="evidence" value="ECO:0007669"/>
    <property type="project" value="InterPro"/>
</dbReference>
<evidence type="ECO:0000259" key="4">
    <source>
        <dbReference type="PROSITE" id="PS50879"/>
    </source>
</evidence>
<feature type="coiled-coil region" evidence="2">
    <location>
        <begin position="1647"/>
        <end position="1674"/>
    </location>
</feature>
<dbReference type="SUPFAM" id="SSF53098">
    <property type="entry name" value="Ribonuclease H-like"/>
    <property type="match status" value="2"/>
</dbReference>
<dbReference type="Pfam" id="PF17921">
    <property type="entry name" value="Integrase_H2C2"/>
    <property type="match status" value="1"/>
</dbReference>
<dbReference type="InterPro" id="IPR012337">
    <property type="entry name" value="RNaseH-like_sf"/>
</dbReference>
<dbReference type="PROSITE" id="PS50879">
    <property type="entry name" value="RNASE_H_1"/>
    <property type="match status" value="1"/>
</dbReference>
<sequence>MEGAPNDGTSANPAMTPIERQMQVIATSIQDLARETSRQNQELWQAIRKGPLTPHDNNQPPPRGGNWSNDQEADSHQVTRRRGGEVERTPPRSRHRTESAGSSAPPSQRKTARTTRSSKQLEKPDQSSKQPERLDRSFKQPERQDRRGSSSRQPDHPARSSRDPDDKTARLEKELREMRKQMGDMKNSLRGKAARNLDNLVHGADSPFIPSIADFPLPSRFKVPLLENFDGTKDPFDYLEAFKTIMQLQAVPEEVMCRAFPLGLRGSARVWFNKLESESIGSFVQLSRAFIDHFIGSQRRGRPPTHLLSVKQMEGESLRAFVHRFNEEAMKIDRPKEDVTDPPETMSELMYEATKHMNAEDALEAMDDPPPKRRKEAEDRKPEPAKQKVPKFTETPERKRTTAPPVKFSSFTPLNTPIDKLLLQIQDDPSLRWPGKIRSDPNTRPKNLYCRFHRNHGHLTEECVALKEQVETLIRQGKLQKYVSRPANTRPAKPPAQREQAEHNRPGPVGEIRTIIGGPASGGTSRASRKAYARQVHNIMVVQRPPKNVRLDDQIISFSEEDARGTHQPHDDALVITVNIAGFTTRRVMVDNGSSADILYLLAYQQMRLDKDKLRPMDAPLVGFTGDKVCPVGIVTLPITVGIHPKTVDFLVVNCPSAYNTIIGRPTLNRLRAVTSTYHLLLKFHTEHGIGEVIGDQVASRECYLASLGSGGQNQTMAIEEQRILVQPSEELDTIELEEGRPERTTKIGANLPPKVKESLVQFLKDNKDVFAWSHEDMPGIDPSIISHKLNVDPCLRPVKQKRRLFAPERNNAIMEEVDKLLVANFIREVFYPDWLANVVMVKKSTGKWRMCVDFTDLNKACPKDSFPLPRIDQLDDSTAGHKLLTFMDAFSVMPFGLKNAGATYQRLMNRMFHDQIGRNVEVYVDDMLVKSKEEDDHLDDLRETFQTLRKYQMKLNPSIEANPDKIKAILEMQPPKTTKEVQRLTGRVAALNWFMSRSTDKCLPFFKTLKKAFEWTDECQQAFEELKKYLTEPPLLSPSKQGEELYLYLAVSPTAVSSALIREEERRQLPVYYTSRALRGAEERYPPMEKLAFALVTAARKLRPYFQAHTIVLLTNHPLRKAMNKPDAAGRLIQWSIELSEFDIDYRPRTAIKAQALADFIVEFTSKDDEPTKDVEQTSKWTMNIDGSSTKDSGGIGVVLKSPEGDTIKQAVRLQYPTTNNEAEYEALLTGLEMAKVLGATELDVLSDSQLVVGEVNGDYEAKEGRMQRYLHQARHRISQFREVRLSRIPSEQNTEADQLVKSASSSTADDKIKIVQQSSLQTTEMNPVHTETSWMTPIISYLQIGTLPDNRHEARRLKVRASRFLMLQGTLYKRSFSLPYLRCLAPDEASYVMREIHEGICGDHSGARALQRKIVRAGYYWPSMKADAFQFVQHCDKCQRFANLLHSPPAVLVPMVAPWPFAQWGLDIMAPFPIGRRQLKFLVVAIDYFTKWVEAEPLATITERNIQNFVWKAVICRFGIPRVLVSDNGKQFDNPRFRQFSQELGIHNHYSSPGHPQANGQVEVTNRSLLKLIKTRLEGAKGLWPEELPSILWAYRTTVRIPTGEAPFRMTFGSEAVVPVEIGLTTLRTSTYDEQQNEEQLRLNLDLVDEVKETAEARMKRYQEKMARHYNSKVKPRQLSVGDLVLRKVTLATKNPSEGKLGPNWERPYKVIEVRRPGTYHLEDMNGRRLSRPWNAEHLRKYYP</sequence>
<dbReference type="Pfam" id="PF03732">
    <property type="entry name" value="Retrotrans_gag"/>
    <property type="match status" value="1"/>
</dbReference>
<dbReference type="CDD" id="cd09279">
    <property type="entry name" value="RNase_HI_like"/>
    <property type="match status" value="1"/>
</dbReference>
<organism evidence="6">
    <name type="scientific">Fagus sylvatica</name>
    <name type="common">Beechnut</name>
    <dbReference type="NCBI Taxonomy" id="28930"/>
    <lineage>
        <taxon>Eukaryota</taxon>
        <taxon>Viridiplantae</taxon>
        <taxon>Streptophyta</taxon>
        <taxon>Embryophyta</taxon>
        <taxon>Tracheophyta</taxon>
        <taxon>Spermatophyta</taxon>
        <taxon>Magnoliopsida</taxon>
        <taxon>eudicotyledons</taxon>
        <taxon>Gunneridae</taxon>
        <taxon>Pentapetalae</taxon>
        <taxon>rosids</taxon>
        <taxon>fabids</taxon>
        <taxon>Fagales</taxon>
        <taxon>Fagaceae</taxon>
        <taxon>Fagus</taxon>
    </lineage>
</organism>
<feature type="domain" description="Integrase catalytic" evidence="5">
    <location>
        <begin position="1458"/>
        <end position="1617"/>
    </location>
</feature>
<dbReference type="InterPro" id="IPR043502">
    <property type="entry name" value="DNA/RNA_pol_sf"/>
</dbReference>
<feature type="domain" description="RNase H type-1" evidence="4">
    <location>
        <begin position="1178"/>
        <end position="1307"/>
    </location>
</feature>
<feature type="compositionally biased region" description="Basic and acidic residues" evidence="3">
    <location>
        <begin position="73"/>
        <end position="90"/>
    </location>
</feature>
<evidence type="ECO:0000256" key="2">
    <source>
        <dbReference type="SAM" id="Coils"/>
    </source>
</evidence>
<dbReference type="CDD" id="cd01647">
    <property type="entry name" value="RT_LTR"/>
    <property type="match status" value="1"/>
</dbReference>
<evidence type="ECO:0000256" key="3">
    <source>
        <dbReference type="SAM" id="MobiDB-lite"/>
    </source>
</evidence>
<dbReference type="PROSITE" id="PS50994">
    <property type="entry name" value="INTEGRASE"/>
    <property type="match status" value="1"/>
</dbReference>
<keyword evidence="2" id="KW-0175">Coiled coil</keyword>